<feature type="transmembrane region" description="Helical" evidence="2">
    <location>
        <begin position="179"/>
        <end position="198"/>
    </location>
</feature>
<feature type="transmembrane region" description="Helical" evidence="2">
    <location>
        <begin position="142"/>
        <end position="167"/>
    </location>
</feature>
<evidence type="ECO:0008006" key="5">
    <source>
        <dbReference type="Google" id="ProtNLM"/>
    </source>
</evidence>
<dbReference type="RefSeq" id="WP_378614723.1">
    <property type="nucleotide sequence ID" value="NZ_JBHSAX010000019.1"/>
</dbReference>
<accession>A0ABV8E0A7</accession>
<dbReference type="Proteomes" id="UP001595696">
    <property type="component" value="Unassembled WGS sequence"/>
</dbReference>
<reference evidence="4" key="1">
    <citation type="journal article" date="2019" name="Int. J. Syst. Evol. Microbiol.">
        <title>The Global Catalogue of Microorganisms (GCM) 10K type strain sequencing project: providing services to taxonomists for standard genome sequencing and annotation.</title>
        <authorList>
            <consortium name="The Broad Institute Genomics Platform"/>
            <consortium name="The Broad Institute Genome Sequencing Center for Infectious Disease"/>
            <person name="Wu L."/>
            <person name="Ma J."/>
        </authorList>
    </citation>
    <scope>NUCLEOTIDE SEQUENCE [LARGE SCALE GENOMIC DNA]</scope>
    <source>
        <strain evidence="4">CGMCC 4.7330</strain>
    </source>
</reference>
<feature type="compositionally biased region" description="Pro residues" evidence="1">
    <location>
        <begin position="552"/>
        <end position="568"/>
    </location>
</feature>
<evidence type="ECO:0000313" key="4">
    <source>
        <dbReference type="Proteomes" id="UP001595696"/>
    </source>
</evidence>
<dbReference type="PRINTS" id="PR01217">
    <property type="entry name" value="PRICHEXTENSN"/>
</dbReference>
<keyword evidence="2" id="KW-0812">Transmembrane</keyword>
<name>A0ABV8E0A7_9NOCA</name>
<keyword evidence="4" id="KW-1185">Reference proteome</keyword>
<feature type="compositionally biased region" description="Low complexity" evidence="1">
    <location>
        <begin position="569"/>
        <end position="579"/>
    </location>
</feature>
<keyword evidence="2" id="KW-1133">Transmembrane helix</keyword>
<dbReference type="EMBL" id="JBHSAX010000019">
    <property type="protein sequence ID" value="MFC3964957.1"/>
    <property type="molecule type" value="Genomic_DNA"/>
</dbReference>
<keyword evidence="2" id="KW-0472">Membrane</keyword>
<protein>
    <recommendedName>
        <fullName evidence="5">Signal peptidase I</fullName>
    </recommendedName>
</protein>
<dbReference type="CDD" id="cd06462">
    <property type="entry name" value="Peptidase_S24_S26"/>
    <property type="match status" value="1"/>
</dbReference>
<gene>
    <name evidence="3" type="ORF">ACFO0B_23470</name>
</gene>
<evidence type="ECO:0000256" key="2">
    <source>
        <dbReference type="SAM" id="Phobius"/>
    </source>
</evidence>
<feature type="compositionally biased region" description="Low complexity" evidence="1">
    <location>
        <begin position="484"/>
        <end position="512"/>
    </location>
</feature>
<evidence type="ECO:0000313" key="3">
    <source>
        <dbReference type="EMBL" id="MFC3964957.1"/>
    </source>
</evidence>
<evidence type="ECO:0000256" key="1">
    <source>
        <dbReference type="SAM" id="MobiDB-lite"/>
    </source>
</evidence>
<feature type="region of interest" description="Disordered" evidence="1">
    <location>
        <begin position="482"/>
        <end position="579"/>
    </location>
</feature>
<feature type="compositionally biased region" description="Low complexity" evidence="1">
    <location>
        <begin position="526"/>
        <end position="537"/>
    </location>
</feature>
<proteinExistence type="predicted"/>
<sequence length="579" mass="59635">MSSGADTSRVEPARPPRAPVRIALAAGAVAGLACVVVALAALLFGVTPLLFRSGSMEPAIGTGSVALARTVNATDLVPGDVVSVTNEAGERITHRVTAVDAVSGNTATLRLKGDANRTEDAQTYTVTSAERVFFHAEKLGYALAWLASPTAVFLGGTFTGVLLAIAFRPRRRSPRVDGRHPTTTLVVAAVLLGAGGFAHAPPAQAQPPAGTDAAAATSGALSSRAEFVPRLNQAFTGGTYVTCARRFVFSGPDQIDLTWRHLGGPYRYRVVLRDLDPAHRIWRTWDVTTVPANIGDTVSYTITGAGLPSHPVVWQYDVEIHTVLPSPPISSGAVSTAWRGTSVFQSINSLNEELDCSGRGQQEAGPAYVPPPASLACTTQAPRVTLTWPHLGAPHTYLLTVRDSGNRNVMLTRTVTTVPAQAGQNVTSVVAVADLDLTVRSGDPAIVEVRTINGTSTSAEFVQQNLTVTTTAVACTVSGLRTQSAPATTTDAPAPTVTPTTTPATTTTTTTIAPPPSTTPAPTPSAPAATSATEPTTTTPPPATPPVATTPAPAPPAALPSTTTPPPAATTTTTTPPPP</sequence>
<comment type="caution">
    <text evidence="3">The sequence shown here is derived from an EMBL/GenBank/DDBJ whole genome shotgun (WGS) entry which is preliminary data.</text>
</comment>
<organism evidence="3 4">
    <name type="scientific">Nocardia jiangsuensis</name>
    <dbReference type="NCBI Taxonomy" id="1691563"/>
    <lineage>
        <taxon>Bacteria</taxon>
        <taxon>Bacillati</taxon>
        <taxon>Actinomycetota</taxon>
        <taxon>Actinomycetes</taxon>
        <taxon>Mycobacteriales</taxon>
        <taxon>Nocardiaceae</taxon>
        <taxon>Nocardia</taxon>
    </lineage>
</organism>
<feature type="transmembrane region" description="Helical" evidence="2">
    <location>
        <begin position="22"/>
        <end position="46"/>
    </location>
</feature>
<feature type="compositionally biased region" description="Pro residues" evidence="1">
    <location>
        <begin position="513"/>
        <end position="525"/>
    </location>
</feature>